<comment type="caution">
    <text evidence="6">The sequence shown here is derived from an EMBL/GenBank/DDBJ whole genome shotgun (WGS) entry which is preliminary data.</text>
</comment>
<protein>
    <recommendedName>
        <fullName evidence="8">Excalibur calcium-binding domain-containing protein</fullName>
    </recommendedName>
</protein>
<proteinExistence type="predicted"/>
<evidence type="ECO:0000256" key="2">
    <source>
        <dbReference type="SAM" id="SignalP"/>
    </source>
</evidence>
<feature type="chain" id="PRO_5045056053" description="Excalibur calcium-binding domain-containing protein" evidence="2">
    <location>
        <begin position="27"/>
        <end position="446"/>
    </location>
</feature>
<evidence type="ECO:0000313" key="7">
    <source>
        <dbReference type="Proteomes" id="UP001249291"/>
    </source>
</evidence>
<feature type="signal peptide" evidence="2">
    <location>
        <begin position="1"/>
        <end position="26"/>
    </location>
</feature>
<dbReference type="PANTHER" id="PTHR24094">
    <property type="entry name" value="SECRETED PROTEIN"/>
    <property type="match status" value="1"/>
</dbReference>
<dbReference type="Pfam" id="PF18885">
    <property type="entry name" value="DUF5648"/>
    <property type="match status" value="1"/>
</dbReference>
<evidence type="ECO:0000259" key="4">
    <source>
        <dbReference type="Pfam" id="PF07510"/>
    </source>
</evidence>
<keyword evidence="2" id="KW-0732">Signal</keyword>
<dbReference type="PANTHER" id="PTHR24094:SF15">
    <property type="entry name" value="AMP-DEPENDENT SYNTHETASE_LIGASE DOMAIN-CONTAINING PROTEIN-RELATED"/>
    <property type="match status" value="1"/>
</dbReference>
<evidence type="ECO:0000313" key="6">
    <source>
        <dbReference type="EMBL" id="MDR6141280.1"/>
    </source>
</evidence>
<evidence type="ECO:0000256" key="1">
    <source>
        <dbReference type="SAM" id="MobiDB-lite"/>
    </source>
</evidence>
<sequence>MRNRVLVAALVTAIVTTALTPSVALAAPPTSAEWVPVATLLDQLRVEAPSTVKYNRDQFFEGADLDGDGCRTRQEVLLEETDIPATVTGVCTVTAGQWFSYYDNVIHIDPAAVEMDHLVALKEAWVSGAWAWTDAQRQGYSNDVDDYRTLTMVTAAVNTAKADKDPASWLPSYGPMRCTYVSEWVAVKWRWNLSVDPAEKDAIQTLLTECSWRDTPLPAVPTVGRPSAPPLPEPVAVYRFWSPVYQGHFFTTDPTERDQIIARWPVVWTYEGQRYTAFTTQVAGTIPLYRFWSTQYSGHFYTADPAERAAVIAKWPNIWKDEGVAYYVYPANSAQPDTVPVARFWSSSAAHHFYTADAAERDAVLAKWWRVWSHEGDEFRVPSSGVPSPRPPQQPGNPGDTRNCTDFPNYAAAKEWFDRYYPYYGDVAKLDFNNDGVPCESLPGAP</sequence>
<dbReference type="Proteomes" id="UP001249291">
    <property type="component" value="Unassembled WGS sequence"/>
</dbReference>
<dbReference type="RefSeq" id="WP_309687962.1">
    <property type="nucleotide sequence ID" value="NZ_JAVIZQ010000001.1"/>
</dbReference>
<evidence type="ECO:0000259" key="5">
    <source>
        <dbReference type="Pfam" id="PF18885"/>
    </source>
</evidence>
<dbReference type="Pfam" id="PF07510">
    <property type="entry name" value="GmrSD_C"/>
    <property type="match status" value="1"/>
</dbReference>
<feature type="domain" description="DUF5648" evidence="5">
    <location>
        <begin position="237"/>
        <end position="376"/>
    </location>
</feature>
<dbReference type="InterPro" id="IPR043708">
    <property type="entry name" value="DUF5648"/>
</dbReference>
<dbReference type="InterPro" id="IPR011089">
    <property type="entry name" value="GmrSD_C"/>
</dbReference>
<reference evidence="6 7" key="1">
    <citation type="submission" date="2023-08" db="EMBL/GenBank/DDBJ databases">
        <title>Functional and genomic diversity of the sorghum phyllosphere microbiome.</title>
        <authorList>
            <person name="Shade A."/>
        </authorList>
    </citation>
    <scope>NUCLEOTIDE SEQUENCE [LARGE SCALE GENOMIC DNA]</scope>
    <source>
        <strain evidence="6 7">SORGH_AS_0445</strain>
    </source>
</reference>
<gene>
    <name evidence="6" type="ORF">QE375_000834</name>
</gene>
<feature type="domain" description="GmrSD restriction endonucleases C-terminal" evidence="4">
    <location>
        <begin position="107"/>
        <end position="203"/>
    </location>
</feature>
<evidence type="ECO:0008006" key="8">
    <source>
        <dbReference type="Google" id="ProtNLM"/>
    </source>
</evidence>
<feature type="domain" description="Excalibur calcium-binding" evidence="3">
    <location>
        <begin position="402"/>
        <end position="440"/>
    </location>
</feature>
<keyword evidence="7" id="KW-1185">Reference proteome</keyword>
<dbReference type="EMBL" id="JAVIZQ010000001">
    <property type="protein sequence ID" value="MDR6141280.1"/>
    <property type="molecule type" value="Genomic_DNA"/>
</dbReference>
<organism evidence="6 7">
    <name type="scientific">Microbacterium foliorum</name>
    <dbReference type="NCBI Taxonomy" id="104336"/>
    <lineage>
        <taxon>Bacteria</taxon>
        <taxon>Bacillati</taxon>
        <taxon>Actinomycetota</taxon>
        <taxon>Actinomycetes</taxon>
        <taxon>Micrococcales</taxon>
        <taxon>Microbacteriaceae</taxon>
        <taxon>Microbacterium</taxon>
    </lineage>
</organism>
<evidence type="ECO:0000259" key="3">
    <source>
        <dbReference type="Pfam" id="PF05901"/>
    </source>
</evidence>
<dbReference type="InterPro" id="IPR008613">
    <property type="entry name" value="Excalibur_Ca-bd_domain"/>
</dbReference>
<name>A0ABU1HMK7_9MICO</name>
<feature type="region of interest" description="Disordered" evidence="1">
    <location>
        <begin position="380"/>
        <end position="405"/>
    </location>
</feature>
<dbReference type="Pfam" id="PF05901">
    <property type="entry name" value="Excalibur"/>
    <property type="match status" value="1"/>
</dbReference>
<accession>A0ABU1HMK7</accession>